<name>A0A2Z5ZGH2_9PROT</name>
<dbReference type="AlphaFoldDB" id="A0A2Z5ZGH2"/>
<protein>
    <submittedName>
        <fullName evidence="2">CHRD domain-containing protein</fullName>
    </submittedName>
</protein>
<gene>
    <name evidence="3" type="ORF">Abor_010_169</name>
    <name evidence="2" type="ORF">AcetOrient_orf01972</name>
</gene>
<dbReference type="PROSITE" id="PS51257">
    <property type="entry name" value="PROKAR_LIPOPROTEIN"/>
    <property type="match status" value="1"/>
</dbReference>
<dbReference type="EMBL" id="AP018515">
    <property type="protein sequence ID" value="BBC79663.1"/>
    <property type="molecule type" value="Genomic_DNA"/>
</dbReference>
<evidence type="ECO:0000256" key="1">
    <source>
        <dbReference type="SAM" id="SignalP"/>
    </source>
</evidence>
<dbReference type="STRING" id="1231341.Abor_010_169"/>
<dbReference type="EMBL" id="BAMX01000010">
    <property type="protein sequence ID" value="GAN65606.1"/>
    <property type="molecule type" value="Genomic_DNA"/>
</dbReference>
<evidence type="ECO:0000313" key="5">
    <source>
        <dbReference type="Proteomes" id="UP000270034"/>
    </source>
</evidence>
<reference evidence="2 5" key="2">
    <citation type="submission" date="2018-02" db="EMBL/GenBank/DDBJ databases">
        <title>Acetobacter orientalis genome.</title>
        <authorList>
            <person name="Nakashima N."/>
            <person name="Tamura T."/>
        </authorList>
    </citation>
    <scope>NUCLEOTIDE SEQUENCE [LARGE SCALE GENOMIC DNA]</scope>
    <source>
        <strain evidence="2 5">FAN1</strain>
    </source>
</reference>
<evidence type="ECO:0000313" key="3">
    <source>
        <dbReference type="EMBL" id="GAN65606.1"/>
    </source>
</evidence>
<keyword evidence="4" id="KW-1185">Reference proteome</keyword>
<dbReference type="Proteomes" id="UP000270034">
    <property type="component" value="Chromosome"/>
</dbReference>
<evidence type="ECO:0000313" key="2">
    <source>
        <dbReference type="EMBL" id="BBC79663.1"/>
    </source>
</evidence>
<keyword evidence="1" id="KW-0732">Signal</keyword>
<accession>A0A2Z5ZGH2</accession>
<feature type="signal peptide" evidence="1">
    <location>
        <begin position="1"/>
        <end position="27"/>
    </location>
</feature>
<accession>A0A0D6NJL9</accession>
<feature type="chain" id="PRO_5036059932" evidence="1">
    <location>
        <begin position="28"/>
        <end position="139"/>
    </location>
</feature>
<dbReference type="RefSeq" id="WP_052946354.1">
    <property type="nucleotide sequence ID" value="NZ_BAMX01000010.1"/>
</dbReference>
<evidence type="ECO:0000313" key="4">
    <source>
        <dbReference type="Proteomes" id="UP000032670"/>
    </source>
</evidence>
<reference evidence="3 4" key="1">
    <citation type="submission" date="2012-11" db="EMBL/GenBank/DDBJ databases">
        <title>Whole genome sequence of Acetobacter orientalis 21F-2.</title>
        <authorList>
            <person name="Azuma Y."/>
            <person name="Higashiura N."/>
            <person name="Hirakawa H."/>
            <person name="Matsushita K."/>
        </authorList>
    </citation>
    <scope>NUCLEOTIDE SEQUENCE [LARGE SCALE GENOMIC DNA]</scope>
    <source>
        <strain evidence="3 4">21F-2</strain>
    </source>
</reference>
<dbReference type="GeneID" id="76203753"/>
<dbReference type="KEGG" id="aot:AcetOri_orf01972"/>
<organism evidence="2 5">
    <name type="scientific">Acetobacter orientalis</name>
    <dbReference type="NCBI Taxonomy" id="146474"/>
    <lineage>
        <taxon>Bacteria</taxon>
        <taxon>Pseudomonadati</taxon>
        <taxon>Pseudomonadota</taxon>
        <taxon>Alphaproteobacteria</taxon>
        <taxon>Acetobacterales</taxon>
        <taxon>Acetobacteraceae</taxon>
        <taxon>Acetobacter</taxon>
    </lineage>
</organism>
<sequence length="139" mass="15098">MTLPIRAFIKIMLVATALLACIPQAFAERSVHYTGIFKTMHSNHAFANTTFDALFYPAAHVLRYTTTWPTTSSPVTAVLVNTPLAKPHSGTTERSTANSLTGSVLLTTEQESTLQQNQLSLTLSTKTFPHGAAKVLLTH</sequence>
<dbReference type="Proteomes" id="UP000032670">
    <property type="component" value="Unassembled WGS sequence"/>
</dbReference>
<proteinExistence type="predicted"/>